<dbReference type="CDD" id="cd00093">
    <property type="entry name" value="HTH_XRE"/>
    <property type="match status" value="1"/>
</dbReference>
<dbReference type="GO" id="GO:0003677">
    <property type="term" value="F:DNA binding"/>
    <property type="evidence" value="ECO:0007669"/>
    <property type="project" value="InterPro"/>
</dbReference>
<dbReference type="EMBL" id="SUMB01000006">
    <property type="protein sequence ID" value="TJZ52018.1"/>
    <property type="molecule type" value="Genomic_DNA"/>
</dbReference>
<dbReference type="SUPFAM" id="SSF47413">
    <property type="entry name" value="lambda repressor-like DNA-binding domains"/>
    <property type="match status" value="1"/>
</dbReference>
<dbReference type="InterPro" id="IPR011990">
    <property type="entry name" value="TPR-like_helical_dom_sf"/>
</dbReference>
<dbReference type="Pfam" id="PF13560">
    <property type="entry name" value="HTH_31"/>
    <property type="match status" value="1"/>
</dbReference>
<comment type="caution">
    <text evidence="1">The sequence shown here is derived from an EMBL/GenBank/DDBJ whole genome shotgun (WGS) entry which is preliminary data.</text>
</comment>
<dbReference type="InterPro" id="IPR010982">
    <property type="entry name" value="Lambda_DNA-bd_dom_sf"/>
</dbReference>
<dbReference type="Proteomes" id="UP000308697">
    <property type="component" value="Unassembled WGS sequence"/>
</dbReference>
<dbReference type="InterPro" id="IPR001387">
    <property type="entry name" value="Cro/C1-type_HTH"/>
</dbReference>
<evidence type="ECO:0000313" key="2">
    <source>
        <dbReference type="Proteomes" id="UP000308697"/>
    </source>
</evidence>
<dbReference type="RefSeq" id="WP_136741319.1">
    <property type="nucleotide sequence ID" value="NZ_SUMB01000006.1"/>
</dbReference>
<dbReference type="Gene3D" id="1.25.40.10">
    <property type="entry name" value="Tetratricopeptide repeat domain"/>
    <property type="match status" value="1"/>
</dbReference>
<evidence type="ECO:0000313" key="1">
    <source>
        <dbReference type="EMBL" id="TJZ52018.1"/>
    </source>
</evidence>
<dbReference type="SUPFAM" id="SSF48452">
    <property type="entry name" value="TPR-like"/>
    <property type="match status" value="1"/>
</dbReference>
<reference evidence="1 2" key="1">
    <citation type="submission" date="2019-04" db="EMBL/GenBank/DDBJ databases">
        <title>Streptomyces piniterrae sp. nov., a heliquinomycin-producing actinomycete isolated from rhizosphere soil of Pinus yunnanensis.</title>
        <authorList>
            <person name="Zhuang X."/>
            <person name="Zhao J."/>
        </authorList>
    </citation>
    <scope>NUCLEOTIDE SEQUENCE [LARGE SCALE GENOMIC DNA]</scope>
    <source>
        <strain evidence="2">jys28</strain>
    </source>
</reference>
<dbReference type="AlphaFoldDB" id="A0A4V5MKI7"/>
<organism evidence="1 2">
    <name type="scientific">Streptomyces piniterrae</name>
    <dbReference type="NCBI Taxonomy" id="2571125"/>
    <lineage>
        <taxon>Bacteria</taxon>
        <taxon>Bacillati</taxon>
        <taxon>Actinomycetota</taxon>
        <taxon>Actinomycetes</taxon>
        <taxon>Kitasatosporales</taxon>
        <taxon>Streptomycetaceae</taxon>
        <taxon>Streptomyces</taxon>
    </lineage>
</organism>
<sequence>MSEFADLARRALRDGGYSMRAAARAVNYDLAYLSRVLNGKQRPSAKLANALDELVGAGGALSGVVMNPDDASRVARSAAEPSRLDAGTVDALADVLSAYRRLDDVVKPESVLPATLAQMNEITRMLKEARGPHRDQLAEVASEFVQFGGWMLAQVRDDAQAVRLLGDALELADEIGNGTLAAQALNFKGYIARQQSRPQGIARWFTAAADTPGAHPAQRLGDILQASAGWAEVGETDRALRMVEQAERLTDEAARVPPPDTAYWLTPEFNRLNLGLATLALRRYDQAADHLSAGLAGLPEDLQGAPWTWEHREALEKAREAR</sequence>
<dbReference type="OrthoDB" id="3213425at2"/>
<keyword evidence="2" id="KW-1185">Reference proteome</keyword>
<name>A0A4V5MKI7_9ACTN</name>
<gene>
    <name evidence="1" type="ORF">FCH28_19420</name>
</gene>
<protein>
    <submittedName>
        <fullName evidence="1">Helix-turn-helix domain-containing protein</fullName>
    </submittedName>
</protein>
<proteinExistence type="predicted"/>
<accession>A0A4V5MKI7</accession>